<keyword evidence="5" id="KW-0378">Hydrolase</keyword>
<evidence type="ECO:0000256" key="6">
    <source>
        <dbReference type="ARBA" id="ARBA00022825"/>
    </source>
</evidence>
<name>A0A921ZSS3_MANSE</name>
<dbReference type="EMBL" id="JH668939">
    <property type="protein sequence ID" value="KAG6463104.1"/>
    <property type="molecule type" value="Genomic_DNA"/>
</dbReference>
<feature type="signal peptide" evidence="11">
    <location>
        <begin position="1"/>
        <end position="22"/>
    </location>
</feature>
<keyword evidence="3" id="KW-0800">Toxin</keyword>
<comment type="function">
    <text evidence="9">Fibrinolytic activity; shows preferential cleavage of Arg-Gly bonds in all three fibrinogen chains. Contact with the caterpillars causes severe bleeding, due the anticoagulant effect of the protein.</text>
</comment>
<dbReference type="EMBL" id="JH668939">
    <property type="protein sequence ID" value="KAG6463105.1"/>
    <property type="molecule type" value="Genomic_DNA"/>
</dbReference>
<evidence type="ECO:0000313" key="14">
    <source>
        <dbReference type="Proteomes" id="UP000791440"/>
    </source>
</evidence>
<dbReference type="GO" id="GO:0006508">
    <property type="term" value="P:proteolysis"/>
    <property type="evidence" value="ECO:0007669"/>
    <property type="project" value="UniProtKB-KW"/>
</dbReference>
<evidence type="ECO:0000259" key="12">
    <source>
        <dbReference type="PROSITE" id="PS50240"/>
    </source>
</evidence>
<comment type="similarity">
    <text evidence="2">Belongs to the peptidase S1 family.</text>
</comment>
<protein>
    <recommendedName>
        <fullName evidence="12">Peptidase S1 domain-containing protein</fullName>
    </recommendedName>
</protein>
<keyword evidence="10" id="KW-1205">Fibrinolytic toxin</keyword>
<feature type="chain" id="PRO_5038324548" description="Peptidase S1 domain-containing protein" evidence="11">
    <location>
        <begin position="23"/>
        <end position="276"/>
    </location>
</feature>
<evidence type="ECO:0000256" key="7">
    <source>
        <dbReference type="ARBA" id="ARBA00023157"/>
    </source>
</evidence>
<dbReference type="InterPro" id="IPR001314">
    <property type="entry name" value="Peptidase_S1A"/>
</dbReference>
<dbReference type="PROSITE" id="PS00134">
    <property type="entry name" value="TRYPSIN_HIS"/>
    <property type="match status" value="1"/>
</dbReference>
<dbReference type="PROSITE" id="PS50240">
    <property type="entry name" value="TRYPSIN_DOM"/>
    <property type="match status" value="1"/>
</dbReference>
<dbReference type="AlphaFoldDB" id="A0A921ZSS3"/>
<evidence type="ECO:0000256" key="5">
    <source>
        <dbReference type="ARBA" id="ARBA00022801"/>
    </source>
</evidence>
<dbReference type="SMART" id="SM00020">
    <property type="entry name" value="Tryp_SPc"/>
    <property type="match status" value="1"/>
</dbReference>
<accession>A0A921ZSS3</accession>
<feature type="domain" description="Peptidase S1" evidence="12">
    <location>
        <begin position="41"/>
        <end position="267"/>
    </location>
</feature>
<comment type="caution">
    <text evidence="13">The sequence shown here is derived from an EMBL/GenBank/DDBJ whole genome shotgun (WGS) entry which is preliminary data.</text>
</comment>
<dbReference type="InterPro" id="IPR001254">
    <property type="entry name" value="Trypsin_dom"/>
</dbReference>
<dbReference type="CDD" id="cd00190">
    <property type="entry name" value="Tryp_SPc"/>
    <property type="match status" value="1"/>
</dbReference>
<comment type="subcellular location">
    <subcellularLocation>
        <location evidence="1">Secreted</location>
        <location evidence="1">Extracellular space</location>
    </subcellularLocation>
</comment>
<dbReference type="InterPro" id="IPR043504">
    <property type="entry name" value="Peptidase_S1_PA_chymotrypsin"/>
</dbReference>
<dbReference type="InterPro" id="IPR018114">
    <property type="entry name" value="TRYPSIN_HIS"/>
</dbReference>
<dbReference type="Gene3D" id="2.40.10.10">
    <property type="entry name" value="Trypsin-like serine proteases"/>
    <property type="match status" value="1"/>
</dbReference>
<reference evidence="13" key="1">
    <citation type="journal article" date="2016" name="Insect Biochem. Mol. Biol.">
        <title>Multifaceted biological insights from a draft genome sequence of the tobacco hornworm moth, Manduca sexta.</title>
        <authorList>
            <person name="Kanost M.R."/>
            <person name="Arrese E.L."/>
            <person name="Cao X."/>
            <person name="Chen Y.R."/>
            <person name="Chellapilla S."/>
            <person name="Goldsmith M.R."/>
            <person name="Grosse-Wilde E."/>
            <person name="Heckel D.G."/>
            <person name="Herndon N."/>
            <person name="Jiang H."/>
            <person name="Papanicolaou A."/>
            <person name="Qu J."/>
            <person name="Soulages J.L."/>
            <person name="Vogel H."/>
            <person name="Walters J."/>
            <person name="Waterhouse R.M."/>
            <person name="Ahn S.J."/>
            <person name="Almeida F.C."/>
            <person name="An C."/>
            <person name="Aqrawi P."/>
            <person name="Bretschneider A."/>
            <person name="Bryant W.B."/>
            <person name="Bucks S."/>
            <person name="Chao H."/>
            <person name="Chevignon G."/>
            <person name="Christen J.M."/>
            <person name="Clarke D.F."/>
            <person name="Dittmer N.T."/>
            <person name="Ferguson L.C.F."/>
            <person name="Garavelou S."/>
            <person name="Gordon K.H.J."/>
            <person name="Gunaratna R.T."/>
            <person name="Han Y."/>
            <person name="Hauser F."/>
            <person name="He Y."/>
            <person name="Heidel-Fischer H."/>
            <person name="Hirsh A."/>
            <person name="Hu Y."/>
            <person name="Jiang H."/>
            <person name="Kalra D."/>
            <person name="Klinner C."/>
            <person name="Konig C."/>
            <person name="Kovar C."/>
            <person name="Kroll A.R."/>
            <person name="Kuwar S.S."/>
            <person name="Lee S.L."/>
            <person name="Lehman R."/>
            <person name="Li K."/>
            <person name="Li Z."/>
            <person name="Liang H."/>
            <person name="Lovelace S."/>
            <person name="Lu Z."/>
            <person name="Mansfield J.H."/>
            <person name="McCulloch K.J."/>
            <person name="Mathew T."/>
            <person name="Morton B."/>
            <person name="Muzny D.M."/>
            <person name="Neunemann D."/>
            <person name="Ongeri F."/>
            <person name="Pauchet Y."/>
            <person name="Pu L.L."/>
            <person name="Pyrousis I."/>
            <person name="Rao X.J."/>
            <person name="Redding A."/>
            <person name="Roesel C."/>
            <person name="Sanchez-Gracia A."/>
            <person name="Schaack S."/>
            <person name="Shukla A."/>
            <person name="Tetreau G."/>
            <person name="Wang Y."/>
            <person name="Xiong G.H."/>
            <person name="Traut W."/>
            <person name="Walsh T.K."/>
            <person name="Worley K.C."/>
            <person name="Wu D."/>
            <person name="Wu W."/>
            <person name="Wu Y.Q."/>
            <person name="Zhang X."/>
            <person name="Zou Z."/>
            <person name="Zucker H."/>
            <person name="Briscoe A.D."/>
            <person name="Burmester T."/>
            <person name="Clem R.J."/>
            <person name="Feyereisen R."/>
            <person name="Grimmelikhuijzen C.J.P."/>
            <person name="Hamodrakas S.J."/>
            <person name="Hansson B.S."/>
            <person name="Huguet E."/>
            <person name="Jermiin L.S."/>
            <person name="Lan Q."/>
            <person name="Lehman H.K."/>
            <person name="Lorenzen M."/>
            <person name="Merzendorfer H."/>
            <person name="Michalopoulos I."/>
            <person name="Morton D.B."/>
            <person name="Muthukrishnan S."/>
            <person name="Oakeshott J.G."/>
            <person name="Palmer W."/>
            <person name="Park Y."/>
            <person name="Passarelli A.L."/>
            <person name="Rozas J."/>
            <person name="Schwartz L.M."/>
            <person name="Smith W."/>
            <person name="Southgate A."/>
            <person name="Vilcinskas A."/>
            <person name="Vogt R."/>
            <person name="Wang P."/>
            <person name="Werren J."/>
            <person name="Yu X.Q."/>
            <person name="Zhou J.J."/>
            <person name="Brown S.J."/>
            <person name="Scherer S.E."/>
            <person name="Richards S."/>
            <person name="Blissard G.W."/>
        </authorList>
    </citation>
    <scope>NUCLEOTIDE SEQUENCE</scope>
</reference>
<keyword evidence="6" id="KW-0720">Serine protease</keyword>
<sequence>MKSRLKCFQLFIFFLFDYVAKGHDYVLNITKTGTEDIEGKIVGGEPVSLESFPFQVQIFNYGSMCSGSIINSWTVLTAAHCFDVNKNIHEMRVQAGSRYVYDFNAKIYDVKTFVVHRKYNNTAQFANDIALLFVDGPIQLGNVAKKAILVNNDAWMSPKEKNFKVTGWGWTQYGGPISDLGLMMTHLKFVPSKECSRLHNLKIGKDMFCLYGDGKRDTCKGDSGGGVLWKGLIVGITSHGDGCAKKHKPSVYANVWYFRKWIEHNLYRFYDIMCRR</sequence>
<keyword evidence="14" id="KW-1185">Reference proteome</keyword>
<dbReference type="FunFam" id="2.40.10.10:FF:000068">
    <property type="entry name" value="transmembrane protease serine 2"/>
    <property type="match status" value="1"/>
</dbReference>
<dbReference type="InterPro" id="IPR009003">
    <property type="entry name" value="Peptidase_S1_PA"/>
</dbReference>
<evidence type="ECO:0000256" key="9">
    <source>
        <dbReference type="ARBA" id="ARBA00055534"/>
    </source>
</evidence>
<proteinExistence type="inferred from homology"/>
<evidence type="ECO:0000256" key="1">
    <source>
        <dbReference type="ARBA" id="ARBA00004239"/>
    </source>
</evidence>
<dbReference type="GO" id="GO:0005576">
    <property type="term" value="C:extracellular region"/>
    <property type="evidence" value="ECO:0007669"/>
    <property type="project" value="UniProtKB-SubCell"/>
</dbReference>
<evidence type="ECO:0000256" key="8">
    <source>
        <dbReference type="ARBA" id="ARBA00023240"/>
    </source>
</evidence>
<dbReference type="SUPFAM" id="SSF50494">
    <property type="entry name" value="Trypsin-like serine proteases"/>
    <property type="match status" value="1"/>
</dbReference>
<evidence type="ECO:0000313" key="13">
    <source>
        <dbReference type="EMBL" id="KAG6463105.1"/>
    </source>
</evidence>
<dbReference type="InterPro" id="IPR050430">
    <property type="entry name" value="Peptidase_S1"/>
</dbReference>
<organism evidence="13 14">
    <name type="scientific">Manduca sexta</name>
    <name type="common">Tobacco hawkmoth</name>
    <name type="synonym">Tobacco hornworm</name>
    <dbReference type="NCBI Taxonomy" id="7130"/>
    <lineage>
        <taxon>Eukaryota</taxon>
        <taxon>Metazoa</taxon>
        <taxon>Ecdysozoa</taxon>
        <taxon>Arthropoda</taxon>
        <taxon>Hexapoda</taxon>
        <taxon>Insecta</taxon>
        <taxon>Pterygota</taxon>
        <taxon>Neoptera</taxon>
        <taxon>Endopterygota</taxon>
        <taxon>Lepidoptera</taxon>
        <taxon>Glossata</taxon>
        <taxon>Ditrysia</taxon>
        <taxon>Bombycoidea</taxon>
        <taxon>Sphingidae</taxon>
        <taxon>Sphinginae</taxon>
        <taxon>Sphingini</taxon>
        <taxon>Manduca</taxon>
    </lineage>
</organism>
<dbReference type="GO" id="GO:0004252">
    <property type="term" value="F:serine-type endopeptidase activity"/>
    <property type="evidence" value="ECO:0007669"/>
    <property type="project" value="InterPro"/>
</dbReference>
<evidence type="ECO:0000256" key="10">
    <source>
        <dbReference type="ARBA" id="ARBA00084094"/>
    </source>
</evidence>
<keyword evidence="11" id="KW-0732">Signal</keyword>
<keyword evidence="7" id="KW-1015">Disulfide bond</keyword>
<dbReference type="PANTHER" id="PTHR24276:SF91">
    <property type="entry name" value="AT26814P-RELATED"/>
    <property type="match status" value="1"/>
</dbReference>
<reference evidence="13" key="2">
    <citation type="submission" date="2020-12" db="EMBL/GenBank/DDBJ databases">
        <authorList>
            <person name="Kanost M."/>
        </authorList>
    </citation>
    <scope>NUCLEOTIDE SEQUENCE</scope>
</reference>
<evidence type="ECO:0000256" key="3">
    <source>
        <dbReference type="ARBA" id="ARBA00022656"/>
    </source>
</evidence>
<dbReference type="GO" id="GO:0090729">
    <property type="term" value="F:toxin activity"/>
    <property type="evidence" value="ECO:0007669"/>
    <property type="project" value="UniProtKB-KW"/>
</dbReference>
<evidence type="ECO:0000256" key="11">
    <source>
        <dbReference type="SAM" id="SignalP"/>
    </source>
</evidence>
<dbReference type="PANTHER" id="PTHR24276">
    <property type="entry name" value="POLYSERASE-RELATED"/>
    <property type="match status" value="1"/>
</dbReference>
<keyword evidence="8" id="KW-1199">Hemostasis impairing toxin</keyword>
<dbReference type="Proteomes" id="UP000791440">
    <property type="component" value="Unassembled WGS sequence"/>
</dbReference>
<evidence type="ECO:0000256" key="2">
    <source>
        <dbReference type="ARBA" id="ARBA00007664"/>
    </source>
</evidence>
<gene>
    <name evidence="13" type="ORF">O3G_MSEX013671</name>
</gene>
<dbReference type="PRINTS" id="PR00722">
    <property type="entry name" value="CHYMOTRYPSIN"/>
</dbReference>
<keyword evidence="4" id="KW-0645">Protease</keyword>
<evidence type="ECO:0000256" key="4">
    <source>
        <dbReference type="ARBA" id="ARBA00022670"/>
    </source>
</evidence>
<dbReference type="Pfam" id="PF00089">
    <property type="entry name" value="Trypsin"/>
    <property type="match status" value="1"/>
</dbReference>